<keyword evidence="15" id="KW-1185">Reference proteome</keyword>
<dbReference type="GO" id="GO:0051607">
    <property type="term" value="P:defense response to virus"/>
    <property type="evidence" value="ECO:0007669"/>
    <property type="project" value="UniProtKB-KW"/>
</dbReference>
<dbReference type="GO" id="GO:0004527">
    <property type="term" value="F:exonuclease activity"/>
    <property type="evidence" value="ECO:0007669"/>
    <property type="project" value="UniProtKB-KW"/>
</dbReference>
<keyword evidence="8" id="KW-0269">Exonuclease</keyword>
<dbReference type="RefSeq" id="WP_013537625.1">
    <property type="nucleotide sequence ID" value="NC_014926.1"/>
</dbReference>
<evidence type="ECO:0000256" key="6">
    <source>
        <dbReference type="ARBA" id="ARBA00022759"/>
    </source>
</evidence>
<evidence type="ECO:0000256" key="7">
    <source>
        <dbReference type="ARBA" id="ARBA00022801"/>
    </source>
</evidence>
<dbReference type="GO" id="GO:0005524">
    <property type="term" value="F:ATP binding"/>
    <property type="evidence" value="ECO:0007669"/>
    <property type="project" value="UniProtKB-KW"/>
</dbReference>
<keyword evidence="7" id="KW-0378">Hydrolase</keyword>
<evidence type="ECO:0000256" key="8">
    <source>
        <dbReference type="ARBA" id="ARBA00022839"/>
    </source>
</evidence>
<evidence type="ECO:0000256" key="11">
    <source>
        <dbReference type="ARBA" id="ARBA00032922"/>
    </source>
</evidence>
<dbReference type="NCBIfam" id="TIGR02578">
    <property type="entry name" value="cas_TM1811_Csm1"/>
    <property type="match status" value="1"/>
</dbReference>
<evidence type="ECO:0000259" key="13">
    <source>
        <dbReference type="PROSITE" id="PS50887"/>
    </source>
</evidence>
<dbReference type="KEGG" id="tam:Theam_0872"/>
<dbReference type="GO" id="GO:0004519">
    <property type="term" value="F:endonuclease activity"/>
    <property type="evidence" value="ECO:0007669"/>
    <property type="project" value="UniProtKB-KW"/>
</dbReference>
<organism evidence="14 15">
    <name type="scientific">Thermovibrio ammonificans (strain DSM 15698 / JCM 12110 / HB-1)</name>
    <dbReference type="NCBI Taxonomy" id="648996"/>
    <lineage>
        <taxon>Bacteria</taxon>
        <taxon>Pseudomonadati</taxon>
        <taxon>Aquificota</taxon>
        <taxon>Aquificia</taxon>
        <taxon>Desulfurobacteriales</taxon>
        <taxon>Desulfurobacteriaceae</taxon>
        <taxon>Thermovibrio</taxon>
    </lineage>
</organism>
<evidence type="ECO:0000256" key="9">
    <source>
        <dbReference type="ARBA" id="ARBA00022840"/>
    </source>
</evidence>
<feature type="coiled-coil region" evidence="12">
    <location>
        <begin position="21"/>
        <end position="71"/>
    </location>
</feature>
<evidence type="ECO:0000256" key="1">
    <source>
        <dbReference type="ARBA" id="ARBA00005700"/>
    </source>
</evidence>
<feature type="domain" description="GGDEF" evidence="13">
    <location>
        <begin position="546"/>
        <end position="681"/>
    </location>
</feature>
<proteinExistence type="inferred from homology"/>
<dbReference type="Gene3D" id="3.30.70.270">
    <property type="match status" value="1"/>
</dbReference>
<evidence type="ECO:0000256" key="4">
    <source>
        <dbReference type="ARBA" id="ARBA00022722"/>
    </source>
</evidence>
<accession>E8T6Q5</accession>
<name>E8T6Q5_THEA1</name>
<evidence type="ECO:0000313" key="15">
    <source>
        <dbReference type="Proteomes" id="UP000006362"/>
    </source>
</evidence>
<dbReference type="PANTHER" id="PTHR36528">
    <property type="entry name" value="CRISPR SYSTEM SINGLE-STRAND-SPECIFIC DEOXYRIBONUCLEASE CAS10/CSM1 (SUBTYPE III-A)"/>
    <property type="match status" value="1"/>
</dbReference>
<sequence>MDGGKKEQQLLSIYALLKAPLEALGKLLEAETAEAQEFRENLEEFLKKCGLNRNHNELKKFKNRVEEVIKALKLESKPNEVKPAQTVFSQIRLEDSSSKEESQNGIKLYKLEKLFTNKKGELKLLDEITHSGNKVENAEVDEYLNRLLRGAAEDLKKASSDLQELKGQLPKDNEELLFNIAFETLKRLIVEWFWCLSDGNPKISIADKAITLAAAVTAAEASNGNRLLLTSVDFSGIQSFIFQQYRETKKGAAKILRARSFFISLALEAVVKEILEAFGVNRSCILLNGGGKALLLLPVKGKVEEAKDKLLNIRNEIKSKLIETFYGEIKIKIAAIDITLNELSEEHFKQTVRRLSKEENRERFKLFDLDDFDSLNEKLNRVYEEQLLQGLNDSTVCKVCGKRRGSETLDDGETTVCKLCKTLIEKGKELPKAAGILVKLSGSKFQPLPELYFIKEKKGGWEITGKPDRADLLFFFTPEVYLPLKPAENHIPTCAEREEIEEKLEELITESCEDEACSKSKNEIKSLCQIAHSALELEDNKAVGKPFLAVIKADVDRLGLIFSTGFGENYSLPQMAGLSRMLELFFSHKVKELVKEKYPNIYSVFSGGDDLFLLAPWRQGIEFTKTFLEAFQKFTQNPQLTVSVGIAVQNYNLPIYTLAEQGESALEKAKEERNSVTLFNVRLPLKGNGEKNLFEEILNIAEEILGWIKEGKLSIATIYKLLAISELANSIHKNFESKREKELLKSLMWRPYLRYTITRNIEDKEVAEEIFNKFESWIKEYSETTETENKENMLYPAFAIAIYRRRRYEPRK</sequence>
<feature type="coiled-coil region" evidence="12">
    <location>
        <begin position="148"/>
        <end position="175"/>
    </location>
</feature>
<keyword evidence="3" id="KW-0808">Transferase</keyword>
<dbReference type="InterPro" id="IPR013408">
    <property type="entry name" value="Cas10/Csm1"/>
</dbReference>
<dbReference type="STRING" id="648996.Theam_0872"/>
<dbReference type="InterPro" id="IPR043128">
    <property type="entry name" value="Rev_trsase/Diguanyl_cyclase"/>
</dbReference>
<dbReference type="PANTHER" id="PTHR36528:SF1">
    <property type="entry name" value="CRISPR SYSTEM SINGLE-STRAND-SPECIFIC DEOXYRIBONUCLEASE CAS10_CSM1 (SUBTYPE III-A)"/>
    <property type="match status" value="1"/>
</dbReference>
<dbReference type="HOGENOM" id="CLU_017487_0_0_0"/>
<keyword evidence="4" id="KW-0540">Nuclease</keyword>
<evidence type="ECO:0000256" key="10">
    <source>
        <dbReference type="ARBA" id="ARBA00023118"/>
    </source>
</evidence>
<reference evidence="14" key="1">
    <citation type="submission" date="2011-01" db="EMBL/GenBank/DDBJ databases">
        <title>Complete sequence of chromosome of Thermovibrio ammonificans HB-1.</title>
        <authorList>
            <consortium name="US DOE Joint Genome Institute"/>
            <person name="Lucas S."/>
            <person name="Copeland A."/>
            <person name="Lapidus A."/>
            <person name="Cheng J.-F."/>
            <person name="Goodwin L."/>
            <person name="Pitluck S."/>
            <person name="Davenport K."/>
            <person name="Detter J.C."/>
            <person name="Han C."/>
            <person name="Tapia R."/>
            <person name="Land M."/>
            <person name="Hauser L."/>
            <person name="Kyrpides N."/>
            <person name="Ivanova N."/>
            <person name="Ovchinnikova G."/>
            <person name="Vetriani C."/>
            <person name="Woyke T."/>
        </authorList>
    </citation>
    <scope>NUCLEOTIDE SEQUENCE [LARGE SCALE GENOMIC DNA]</scope>
    <source>
        <strain evidence="14">HB-1</strain>
    </source>
</reference>
<keyword evidence="6" id="KW-0255">Endonuclease</keyword>
<dbReference type="Pfam" id="PF22335">
    <property type="entry name" value="Cas10-Cmr2_palm2"/>
    <property type="match status" value="1"/>
</dbReference>
<evidence type="ECO:0000313" key="14">
    <source>
        <dbReference type="EMBL" id="ADU96839.1"/>
    </source>
</evidence>
<dbReference type="eggNOG" id="COG1353">
    <property type="taxonomic scope" value="Bacteria"/>
</dbReference>
<dbReference type="InterPro" id="IPR054767">
    <property type="entry name" value="Cas10-Cmr2_palm2"/>
</dbReference>
<keyword evidence="5" id="KW-0547">Nucleotide-binding</keyword>
<dbReference type="Pfam" id="PF18211">
    <property type="entry name" value="Csm1_B"/>
    <property type="match status" value="1"/>
</dbReference>
<dbReference type="AlphaFoldDB" id="E8T6Q5"/>
<dbReference type="PROSITE" id="PS50887">
    <property type="entry name" value="GGDEF"/>
    <property type="match status" value="1"/>
</dbReference>
<dbReference type="GO" id="GO:0016740">
    <property type="term" value="F:transferase activity"/>
    <property type="evidence" value="ECO:0007669"/>
    <property type="project" value="UniProtKB-KW"/>
</dbReference>
<keyword evidence="10" id="KW-0051">Antiviral defense</keyword>
<evidence type="ECO:0000256" key="12">
    <source>
        <dbReference type="SAM" id="Coils"/>
    </source>
</evidence>
<dbReference type="InterPro" id="IPR052117">
    <property type="entry name" value="Cas10/Csm1_subtype-III-A"/>
</dbReference>
<gene>
    <name evidence="14" type="ordered locus">Theam_0872</name>
</gene>
<dbReference type="Proteomes" id="UP000006362">
    <property type="component" value="Chromosome"/>
</dbReference>
<evidence type="ECO:0000256" key="2">
    <source>
        <dbReference type="ARBA" id="ARBA00014333"/>
    </source>
</evidence>
<comment type="similarity">
    <text evidence="1">Belongs to the CRISPR-associated Cas10/Csm1 family.</text>
</comment>
<dbReference type="OrthoDB" id="9768769at2"/>
<keyword evidence="12" id="KW-0175">Coiled coil</keyword>
<dbReference type="InterPro" id="IPR000160">
    <property type="entry name" value="GGDEF_dom"/>
</dbReference>
<dbReference type="EMBL" id="CP002444">
    <property type="protein sequence ID" value="ADU96839.1"/>
    <property type="molecule type" value="Genomic_DNA"/>
</dbReference>
<dbReference type="InterPro" id="IPR041062">
    <property type="entry name" value="Csm1_B"/>
</dbReference>
<evidence type="ECO:0000256" key="5">
    <source>
        <dbReference type="ARBA" id="ARBA00022741"/>
    </source>
</evidence>
<keyword evidence="9" id="KW-0067">ATP-binding</keyword>
<evidence type="ECO:0000256" key="3">
    <source>
        <dbReference type="ARBA" id="ARBA00022679"/>
    </source>
</evidence>
<protein>
    <recommendedName>
        <fullName evidence="2">CRISPR system single-strand-specific deoxyribonuclease Cas10/Csm1 (subtype III-A)</fullName>
    </recommendedName>
    <alternativeName>
        <fullName evidence="11">Cyclic oligoadenylate synthase</fullName>
    </alternativeName>
</protein>